<organism evidence="4 5">
    <name type="scientific">Massilia forsythiae</name>
    <dbReference type="NCBI Taxonomy" id="2728020"/>
    <lineage>
        <taxon>Bacteria</taxon>
        <taxon>Pseudomonadati</taxon>
        <taxon>Pseudomonadota</taxon>
        <taxon>Betaproteobacteria</taxon>
        <taxon>Burkholderiales</taxon>
        <taxon>Oxalobacteraceae</taxon>
        <taxon>Telluria group</taxon>
        <taxon>Massilia</taxon>
    </lineage>
</organism>
<dbReference type="KEGG" id="mfy:HH212_17965"/>
<dbReference type="InterPro" id="IPR016181">
    <property type="entry name" value="Acyl_CoA_acyltransferase"/>
</dbReference>
<proteinExistence type="predicted"/>
<dbReference type="Gene3D" id="3.40.630.30">
    <property type="match status" value="1"/>
</dbReference>
<dbReference type="RefSeq" id="WP_170203720.1">
    <property type="nucleotide sequence ID" value="NZ_CP051685.1"/>
</dbReference>
<keyword evidence="2" id="KW-0012">Acyltransferase</keyword>
<protein>
    <submittedName>
        <fullName evidence="4">GNAT family N-acetyltransferase</fullName>
    </submittedName>
</protein>
<gene>
    <name evidence="4" type="ORF">HH212_17965</name>
</gene>
<evidence type="ECO:0000256" key="1">
    <source>
        <dbReference type="ARBA" id="ARBA00022679"/>
    </source>
</evidence>
<evidence type="ECO:0000256" key="2">
    <source>
        <dbReference type="ARBA" id="ARBA00023315"/>
    </source>
</evidence>
<reference evidence="4 5" key="1">
    <citation type="submission" date="2020-04" db="EMBL/GenBank/DDBJ databases">
        <title>Genome sequencing of novel species.</title>
        <authorList>
            <person name="Heo J."/>
            <person name="Kim S.-J."/>
            <person name="Kim J.-S."/>
            <person name="Hong S.-B."/>
            <person name="Kwon S.-W."/>
        </authorList>
    </citation>
    <scope>NUCLEOTIDE SEQUENCE [LARGE SCALE GENOMIC DNA]</scope>
    <source>
        <strain evidence="4 5">GN2-R2</strain>
    </source>
</reference>
<dbReference type="CDD" id="cd04301">
    <property type="entry name" value="NAT_SF"/>
    <property type="match status" value="1"/>
</dbReference>
<dbReference type="SUPFAM" id="SSF55729">
    <property type="entry name" value="Acyl-CoA N-acyltransferases (Nat)"/>
    <property type="match status" value="1"/>
</dbReference>
<keyword evidence="5" id="KW-1185">Reference proteome</keyword>
<dbReference type="AlphaFoldDB" id="A0A7Z2VYC0"/>
<dbReference type="PANTHER" id="PTHR43877">
    <property type="entry name" value="AMINOALKYLPHOSPHONATE N-ACETYLTRANSFERASE-RELATED-RELATED"/>
    <property type="match status" value="1"/>
</dbReference>
<evidence type="ECO:0000313" key="5">
    <source>
        <dbReference type="Proteomes" id="UP000502415"/>
    </source>
</evidence>
<dbReference type="Proteomes" id="UP000502415">
    <property type="component" value="Chromosome"/>
</dbReference>
<evidence type="ECO:0000259" key="3">
    <source>
        <dbReference type="PROSITE" id="PS51186"/>
    </source>
</evidence>
<name>A0A7Z2VYC0_9BURK</name>
<dbReference type="EMBL" id="CP051685">
    <property type="protein sequence ID" value="QJE01681.1"/>
    <property type="molecule type" value="Genomic_DNA"/>
</dbReference>
<dbReference type="PROSITE" id="PS51186">
    <property type="entry name" value="GNAT"/>
    <property type="match status" value="1"/>
</dbReference>
<keyword evidence="1 4" id="KW-0808">Transferase</keyword>
<dbReference type="InterPro" id="IPR050832">
    <property type="entry name" value="Bact_Acetyltransf"/>
</dbReference>
<dbReference type="GO" id="GO:0016747">
    <property type="term" value="F:acyltransferase activity, transferring groups other than amino-acyl groups"/>
    <property type="evidence" value="ECO:0007669"/>
    <property type="project" value="InterPro"/>
</dbReference>
<dbReference type="Pfam" id="PF13673">
    <property type="entry name" value="Acetyltransf_10"/>
    <property type="match status" value="1"/>
</dbReference>
<accession>A0A7Z2VYC0</accession>
<evidence type="ECO:0000313" key="4">
    <source>
        <dbReference type="EMBL" id="QJE01681.1"/>
    </source>
</evidence>
<feature type="domain" description="N-acetyltransferase" evidence="3">
    <location>
        <begin position="3"/>
        <end position="158"/>
    </location>
</feature>
<dbReference type="InterPro" id="IPR000182">
    <property type="entry name" value="GNAT_dom"/>
</dbReference>
<sequence>MSIDIRQATPSDAAAACTVLRRSIEEGCKADHAQQPAILQAWLGNKTLQNVLAWFSSPSNYAVVAERDGELAGLALLTPAGKLALCYVVPEGLRAGVGRRLLEAVEREARSRNISKLHMHSPASASPFFERLGYVNAGKDKACFGLECDFLWKQLDASTPPLCKRFCKCGE</sequence>